<accession>A0A1J1J1K1</accession>
<dbReference type="EMBL" id="CVRI01000066">
    <property type="protein sequence ID" value="CRL06325.1"/>
    <property type="molecule type" value="Genomic_DNA"/>
</dbReference>
<evidence type="ECO:0000313" key="1">
    <source>
        <dbReference type="EMBL" id="CRL06325.1"/>
    </source>
</evidence>
<proteinExistence type="predicted"/>
<organism evidence="1 2">
    <name type="scientific">Clunio marinus</name>
    <dbReference type="NCBI Taxonomy" id="568069"/>
    <lineage>
        <taxon>Eukaryota</taxon>
        <taxon>Metazoa</taxon>
        <taxon>Ecdysozoa</taxon>
        <taxon>Arthropoda</taxon>
        <taxon>Hexapoda</taxon>
        <taxon>Insecta</taxon>
        <taxon>Pterygota</taxon>
        <taxon>Neoptera</taxon>
        <taxon>Endopterygota</taxon>
        <taxon>Diptera</taxon>
        <taxon>Nematocera</taxon>
        <taxon>Chironomoidea</taxon>
        <taxon>Chironomidae</taxon>
        <taxon>Clunio</taxon>
    </lineage>
</organism>
<sequence>MRINFLQQDSSLTSNVLKYCPPETAPKKLSIKMSINFLQQDSSLTSNVLKYCPPETAPQKVSFSTLYENWCRLVAQAAKL</sequence>
<keyword evidence="2" id="KW-1185">Reference proteome</keyword>
<name>A0A1J1J1K1_9DIPT</name>
<reference evidence="1 2" key="1">
    <citation type="submission" date="2015-04" db="EMBL/GenBank/DDBJ databases">
        <authorList>
            <person name="Syromyatnikov M.Y."/>
            <person name="Popov V.N."/>
        </authorList>
    </citation>
    <scope>NUCLEOTIDE SEQUENCE [LARGE SCALE GENOMIC DNA]</scope>
</reference>
<gene>
    <name evidence="1" type="ORF">CLUMA_CG019418</name>
</gene>
<evidence type="ECO:0000313" key="2">
    <source>
        <dbReference type="Proteomes" id="UP000183832"/>
    </source>
</evidence>
<dbReference type="AlphaFoldDB" id="A0A1J1J1K1"/>
<dbReference type="Proteomes" id="UP000183832">
    <property type="component" value="Unassembled WGS sequence"/>
</dbReference>
<protein>
    <submittedName>
        <fullName evidence="1">CLUMA_CG019418, isoform A</fullName>
    </submittedName>
</protein>